<feature type="region of interest" description="Disordered" evidence="1">
    <location>
        <begin position="402"/>
        <end position="431"/>
    </location>
</feature>
<dbReference type="AlphaFoldDB" id="A0A8H8QZ54"/>
<dbReference type="GeneID" id="41985906"/>
<reference evidence="2 3" key="1">
    <citation type="submission" date="2018-05" db="EMBL/GenBank/DDBJ databases">
        <title>Genome sequencing and assembly of the regulated plant pathogen Lachnellula willkommii and related sister species for the development of diagnostic species identification markers.</title>
        <authorList>
            <person name="Giroux E."/>
            <person name="Bilodeau G."/>
        </authorList>
    </citation>
    <scope>NUCLEOTIDE SEQUENCE [LARGE SCALE GENOMIC DNA]</scope>
    <source>
        <strain evidence="2 3">CBS 185.66</strain>
    </source>
</reference>
<sequence length="431" mass="47639">MAGAAFSTLDALITLCTSVPEWNGRLDELNGQIALRQIELARLEDQERPPTRPSLKNKGSTESLRPKDADENPFSSQNDTEEIQMSPFQSHSPKSPQNGVVPARRTSSSRGGARALVTPPPPKANSNPRVSPTAKSRQSSQPAPPTQARVGPTVLRKRKTESIASGESNTPKYRTRSMIIVYYDSAVQTAFEELVKFVSASRNAMRKGKMAAKMGEMRRKAELELEAEEEEDDDEEGGKGLNDMLNGGNLMAAGKNVKAGEAPITKLNYVSTRQMGPPRFTTQLSENLGSTLSVGMMRGYRRGCGVLDIFDELDKGLEWCQSQCEHAAHQFLRDGECDAEITKIKKKLIEVKTAAEKEVERLKKAEEAEKHSVKAPVPKTKSREFRTPHIRKEMGSLKDLVVDDMEVDDDDEGVDDMEPPPKLSFRRSGQV</sequence>
<name>A0A8H8QZ54_9HELO</name>
<dbReference type="Proteomes" id="UP000431533">
    <property type="component" value="Unassembled WGS sequence"/>
</dbReference>
<feature type="region of interest" description="Disordered" evidence="1">
    <location>
        <begin position="44"/>
        <end position="170"/>
    </location>
</feature>
<evidence type="ECO:0000313" key="2">
    <source>
        <dbReference type="EMBL" id="TVY25458.1"/>
    </source>
</evidence>
<accession>A0A8H8QZ54</accession>
<organism evidence="2 3">
    <name type="scientific">Lachnellula hyalina</name>
    <dbReference type="NCBI Taxonomy" id="1316788"/>
    <lineage>
        <taxon>Eukaryota</taxon>
        <taxon>Fungi</taxon>
        <taxon>Dikarya</taxon>
        <taxon>Ascomycota</taxon>
        <taxon>Pezizomycotina</taxon>
        <taxon>Leotiomycetes</taxon>
        <taxon>Helotiales</taxon>
        <taxon>Lachnaceae</taxon>
        <taxon>Lachnellula</taxon>
    </lineage>
</organism>
<keyword evidence="3" id="KW-1185">Reference proteome</keyword>
<proteinExistence type="predicted"/>
<protein>
    <submittedName>
        <fullName evidence="2">Uncharacterized protein</fullName>
    </submittedName>
</protein>
<feature type="compositionally biased region" description="Polar residues" evidence="1">
    <location>
        <begin position="124"/>
        <end position="141"/>
    </location>
</feature>
<feature type="compositionally biased region" description="Polar residues" evidence="1">
    <location>
        <begin position="86"/>
        <end position="98"/>
    </location>
</feature>
<feature type="compositionally biased region" description="Low complexity" evidence="1">
    <location>
        <begin position="103"/>
        <end position="115"/>
    </location>
</feature>
<gene>
    <name evidence="2" type="ORF">LHYA1_G005708</name>
</gene>
<feature type="region of interest" description="Disordered" evidence="1">
    <location>
        <begin position="365"/>
        <end position="389"/>
    </location>
</feature>
<evidence type="ECO:0000313" key="3">
    <source>
        <dbReference type="Proteomes" id="UP000431533"/>
    </source>
</evidence>
<dbReference type="RefSeq" id="XP_031004246.1">
    <property type="nucleotide sequence ID" value="XM_031150652.1"/>
</dbReference>
<dbReference type="EMBL" id="QGMH01000095">
    <property type="protein sequence ID" value="TVY25458.1"/>
    <property type="molecule type" value="Genomic_DNA"/>
</dbReference>
<comment type="caution">
    <text evidence="2">The sequence shown here is derived from an EMBL/GenBank/DDBJ whole genome shotgun (WGS) entry which is preliminary data.</text>
</comment>
<dbReference type="OrthoDB" id="3886346at2759"/>
<feature type="compositionally biased region" description="Acidic residues" evidence="1">
    <location>
        <begin position="402"/>
        <end position="418"/>
    </location>
</feature>
<evidence type="ECO:0000256" key="1">
    <source>
        <dbReference type="SAM" id="MobiDB-lite"/>
    </source>
</evidence>